<comment type="caution">
    <text evidence="1">The sequence shown here is derived from an EMBL/GenBank/DDBJ whole genome shotgun (WGS) entry which is preliminary data.</text>
</comment>
<dbReference type="KEGG" id="cci:CC1G_01395"/>
<dbReference type="OrthoDB" id="2320332at2759"/>
<name>A8NYP3_COPC7</name>
<dbReference type="InterPro" id="IPR023393">
    <property type="entry name" value="START-like_dom_sf"/>
</dbReference>
<dbReference type="EMBL" id="AACS02000005">
    <property type="protein sequence ID" value="EAU84399.2"/>
    <property type="molecule type" value="Genomic_DNA"/>
</dbReference>
<dbReference type="GeneID" id="6014039"/>
<dbReference type="RefSeq" id="XP_001837483.2">
    <property type="nucleotide sequence ID" value="XM_001837431.2"/>
</dbReference>
<dbReference type="OMA" id="FTYEWKL"/>
<dbReference type="Pfam" id="PF08982">
    <property type="entry name" value="AtaL"/>
    <property type="match status" value="1"/>
</dbReference>
<gene>
    <name evidence="1" type="ORF">CC1G_01395</name>
</gene>
<dbReference type="InterPro" id="IPR015075">
    <property type="entry name" value="AtaL"/>
</dbReference>
<dbReference type="SUPFAM" id="SSF55961">
    <property type="entry name" value="Bet v1-like"/>
    <property type="match status" value="1"/>
</dbReference>
<dbReference type="VEuPathDB" id="FungiDB:CC1G_01395"/>
<keyword evidence="2" id="KW-1185">Reference proteome</keyword>
<proteinExistence type="predicted"/>
<dbReference type="STRING" id="240176.A8NYP3"/>
<evidence type="ECO:0000313" key="2">
    <source>
        <dbReference type="Proteomes" id="UP000001861"/>
    </source>
</evidence>
<evidence type="ECO:0000313" key="1">
    <source>
        <dbReference type="EMBL" id="EAU84399.2"/>
    </source>
</evidence>
<organism evidence="1 2">
    <name type="scientific">Coprinopsis cinerea (strain Okayama-7 / 130 / ATCC MYA-4618 / FGSC 9003)</name>
    <name type="common">Inky cap fungus</name>
    <name type="synonym">Hormographiella aspergillata</name>
    <dbReference type="NCBI Taxonomy" id="240176"/>
    <lineage>
        <taxon>Eukaryota</taxon>
        <taxon>Fungi</taxon>
        <taxon>Dikarya</taxon>
        <taxon>Basidiomycota</taxon>
        <taxon>Agaricomycotina</taxon>
        <taxon>Agaricomycetes</taxon>
        <taxon>Agaricomycetidae</taxon>
        <taxon>Agaricales</taxon>
        <taxon>Agaricineae</taxon>
        <taxon>Psathyrellaceae</taxon>
        <taxon>Coprinopsis</taxon>
    </lineage>
</organism>
<dbReference type="AlphaFoldDB" id="A8NYP3"/>
<protein>
    <submittedName>
        <fullName evidence="1">Uncharacterized protein</fullName>
    </submittedName>
</protein>
<dbReference type="Gene3D" id="3.30.530.20">
    <property type="match status" value="1"/>
</dbReference>
<reference evidence="1 2" key="1">
    <citation type="journal article" date="2010" name="Proc. Natl. Acad. Sci. U.S.A.">
        <title>Insights into evolution of multicellular fungi from the assembled chromosomes of the mushroom Coprinopsis cinerea (Coprinus cinereus).</title>
        <authorList>
            <person name="Stajich J.E."/>
            <person name="Wilke S.K."/>
            <person name="Ahren D."/>
            <person name="Au C.H."/>
            <person name="Birren B.W."/>
            <person name="Borodovsky M."/>
            <person name="Burns C."/>
            <person name="Canback B."/>
            <person name="Casselton L.A."/>
            <person name="Cheng C.K."/>
            <person name="Deng J."/>
            <person name="Dietrich F.S."/>
            <person name="Fargo D.C."/>
            <person name="Farman M.L."/>
            <person name="Gathman A.C."/>
            <person name="Goldberg J."/>
            <person name="Guigo R."/>
            <person name="Hoegger P.J."/>
            <person name="Hooker J.B."/>
            <person name="Huggins A."/>
            <person name="James T.Y."/>
            <person name="Kamada T."/>
            <person name="Kilaru S."/>
            <person name="Kodira C."/>
            <person name="Kues U."/>
            <person name="Kupfer D."/>
            <person name="Kwan H.S."/>
            <person name="Lomsadze A."/>
            <person name="Li W."/>
            <person name="Lilly W.W."/>
            <person name="Ma L.J."/>
            <person name="Mackey A.J."/>
            <person name="Manning G."/>
            <person name="Martin F."/>
            <person name="Muraguchi H."/>
            <person name="Natvig D.O."/>
            <person name="Palmerini H."/>
            <person name="Ramesh M.A."/>
            <person name="Rehmeyer C.J."/>
            <person name="Roe B.A."/>
            <person name="Shenoy N."/>
            <person name="Stanke M."/>
            <person name="Ter-Hovhannisyan V."/>
            <person name="Tunlid A."/>
            <person name="Velagapudi R."/>
            <person name="Vision T.J."/>
            <person name="Zeng Q."/>
            <person name="Zolan M.E."/>
            <person name="Pukkila P.J."/>
        </authorList>
    </citation>
    <scope>NUCLEOTIDE SEQUENCE [LARGE SCALE GENOMIC DNA]</scope>
    <source>
        <strain evidence="2">Okayama-7 / 130 / ATCC MYA-4618 / FGSC 9003</strain>
    </source>
</reference>
<sequence length="122" mass="13666">MESFNFAASRQSPGLQMKARDPINFLAEAESCDITDDHGDNFTRQVLFQGVSKPITQQVQEYSGAAIDFHSPSTKTRVMNTLSFDESDRMVLTYTFIGGIPGYKPTLERIRELVKEGSVQLN</sequence>
<dbReference type="Proteomes" id="UP000001861">
    <property type="component" value="Unassembled WGS sequence"/>
</dbReference>
<dbReference type="HOGENOM" id="CLU_2026604_0_0_1"/>
<dbReference type="InParanoid" id="A8NYP3"/>
<accession>A8NYP3</accession>